<dbReference type="SUPFAM" id="SSF50182">
    <property type="entry name" value="Sm-like ribonucleoproteins"/>
    <property type="match status" value="1"/>
</dbReference>
<comment type="caution">
    <text evidence="2">The sequence shown here is derived from an EMBL/GenBank/DDBJ whole genome shotgun (WGS) entry which is preliminary data.</text>
</comment>
<dbReference type="Proteomes" id="UP000033140">
    <property type="component" value="Unassembled WGS sequence"/>
</dbReference>
<dbReference type="GO" id="GO:0120114">
    <property type="term" value="C:Sm-like protein family complex"/>
    <property type="evidence" value="ECO:0007669"/>
    <property type="project" value="UniProtKB-ARBA"/>
</dbReference>
<dbReference type="InterPro" id="IPR050914">
    <property type="entry name" value="snRNP_SmB/NAA38-like"/>
</dbReference>
<dbReference type="CDD" id="cd06168">
    <property type="entry name" value="LSMD1"/>
    <property type="match status" value="1"/>
</dbReference>
<protein>
    <recommendedName>
        <fullName evidence="1">Sm domain-containing protein</fullName>
    </recommendedName>
</protein>
<dbReference type="EMBL" id="BACD03000019">
    <property type="protein sequence ID" value="GAO49092.1"/>
    <property type="molecule type" value="Genomic_DNA"/>
</dbReference>
<sequence length="85" mass="9744">MATEEAAVQKLQSWLNKKTRVHASDGRIFDGKFVCVDRDQNVILADTDEYRIEKPEEKRFMGLVVVPGKHITKFEIQQLDPDAKA</sequence>
<feature type="domain" description="Sm" evidence="1">
    <location>
        <begin position="6"/>
        <end position="80"/>
    </location>
</feature>
<dbReference type="OMA" id="TDHEGTA"/>
<dbReference type="Gene3D" id="2.30.30.100">
    <property type="match status" value="1"/>
</dbReference>
<dbReference type="SMART" id="SM00651">
    <property type="entry name" value="Sm"/>
    <property type="match status" value="1"/>
</dbReference>
<evidence type="ECO:0000259" key="1">
    <source>
        <dbReference type="PROSITE" id="PS52002"/>
    </source>
</evidence>
<proteinExistence type="predicted"/>
<gene>
    <name evidence="2" type="ORF">G7K_3250-t1</name>
</gene>
<evidence type="ECO:0000313" key="3">
    <source>
        <dbReference type="Proteomes" id="UP000033140"/>
    </source>
</evidence>
<dbReference type="PANTHER" id="PTHR10701">
    <property type="entry name" value="SMALL NUCLEAR RIBONUCLEOPROTEIN-ASSOCIATED PROTEIN B AND N"/>
    <property type="match status" value="1"/>
</dbReference>
<dbReference type="GO" id="GO:0003723">
    <property type="term" value="F:RNA binding"/>
    <property type="evidence" value="ECO:0007669"/>
    <property type="project" value="InterPro"/>
</dbReference>
<evidence type="ECO:0000313" key="2">
    <source>
        <dbReference type="EMBL" id="GAO49092.1"/>
    </source>
</evidence>
<dbReference type="AlphaFoldDB" id="A0A0E9NGT0"/>
<dbReference type="InterPro" id="IPR034110">
    <property type="entry name" value="LSMD1_Sm"/>
</dbReference>
<dbReference type="PANTHER" id="PTHR10701:SF5">
    <property type="entry name" value="N-ALPHA-ACETYLTRANSFERASE 38, NATC AUXILIARY SUBUNIT"/>
    <property type="match status" value="1"/>
</dbReference>
<reference evidence="2 3" key="2">
    <citation type="journal article" date="2014" name="J. Gen. Appl. Microbiol.">
        <title>The early diverging ascomycetous budding yeast Saitoella complicata has three histone deacetylases belonging to the Clr6, Hos2, and Rpd3 lineages.</title>
        <authorList>
            <person name="Nishida H."/>
            <person name="Matsumoto T."/>
            <person name="Kondo S."/>
            <person name="Hamamoto M."/>
            <person name="Yoshikawa H."/>
        </authorList>
    </citation>
    <scope>NUCLEOTIDE SEQUENCE [LARGE SCALE GENOMIC DNA]</scope>
    <source>
        <strain evidence="2 3">NRRL Y-17804</strain>
    </source>
</reference>
<keyword evidence="3" id="KW-1185">Reference proteome</keyword>
<dbReference type="Pfam" id="PF01423">
    <property type="entry name" value="LSM"/>
    <property type="match status" value="1"/>
</dbReference>
<dbReference type="RefSeq" id="XP_019024057.1">
    <property type="nucleotide sequence ID" value="XM_019170978.1"/>
</dbReference>
<organism evidence="2 3">
    <name type="scientific">Saitoella complicata (strain BCRC 22490 / CBS 7301 / JCM 7358 / NBRC 10748 / NRRL Y-17804)</name>
    <dbReference type="NCBI Taxonomy" id="698492"/>
    <lineage>
        <taxon>Eukaryota</taxon>
        <taxon>Fungi</taxon>
        <taxon>Dikarya</taxon>
        <taxon>Ascomycota</taxon>
        <taxon>Taphrinomycotina</taxon>
        <taxon>Taphrinomycotina incertae sedis</taxon>
        <taxon>Saitoella</taxon>
    </lineage>
</organism>
<dbReference type="PROSITE" id="PS52002">
    <property type="entry name" value="SM"/>
    <property type="match status" value="1"/>
</dbReference>
<reference evidence="2 3" key="3">
    <citation type="journal article" date="2015" name="Genome Announc.">
        <title>Draft Genome Sequence of the Archiascomycetous Yeast Saitoella complicata.</title>
        <authorList>
            <person name="Yamauchi K."/>
            <person name="Kondo S."/>
            <person name="Hamamoto M."/>
            <person name="Takahashi Y."/>
            <person name="Ogura Y."/>
            <person name="Hayashi T."/>
            <person name="Nishida H."/>
        </authorList>
    </citation>
    <scope>NUCLEOTIDE SEQUENCE [LARGE SCALE GENOMIC DNA]</scope>
    <source>
        <strain evidence="2 3">NRRL Y-17804</strain>
    </source>
</reference>
<dbReference type="InterPro" id="IPR010920">
    <property type="entry name" value="LSM_dom_sf"/>
</dbReference>
<dbReference type="GO" id="GO:0031417">
    <property type="term" value="C:NatC complex"/>
    <property type="evidence" value="ECO:0007669"/>
    <property type="project" value="InterPro"/>
</dbReference>
<accession>A0A0E9NGT0</accession>
<dbReference type="InterPro" id="IPR047575">
    <property type="entry name" value="Sm"/>
</dbReference>
<reference evidence="2 3" key="1">
    <citation type="journal article" date="2011" name="J. Gen. Appl. Microbiol.">
        <title>Draft genome sequencing of the enigmatic yeast Saitoella complicata.</title>
        <authorList>
            <person name="Nishida H."/>
            <person name="Hamamoto M."/>
            <person name="Sugiyama J."/>
        </authorList>
    </citation>
    <scope>NUCLEOTIDE SEQUENCE [LARGE SCALE GENOMIC DNA]</scope>
    <source>
        <strain evidence="2 3">NRRL Y-17804</strain>
    </source>
</reference>
<dbReference type="STRING" id="698492.A0A0E9NGT0"/>
<dbReference type="OrthoDB" id="368909at2759"/>
<dbReference type="InterPro" id="IPR001163">
    <property type="entry name" value="Sm_dom_euk/arc"/>
</dbReference>
<name>A0A0E9NGT0_SAICN</name>